<keyword evidence="1" id="KW-1133">Transmembrane helix</keyword>
<dbReference type="PANTHER" id="PTHR37953">
    <property type="entry name" value="UPF0127 PROTEIN MJ1496"/>
    <property type="match status" value="1"/>
</dbReference>
<accession>A0A212LAE0</accession>
<keyword evidence="1" id="KW-0812">Transmembrane</keyword>
<dbReference type="AlphaFoldDB" id="A0A212LAE0"/>
<dbReference type="InterPro" id="IPR038695">
    <property type="entry name" value="Saro_0823-like_sf"/>
</dbReference>
<evidence type="ECO:0000256" key="1">
    <source>
        <dbReference type="SAM" id="Phobius"/>
    </source>
</evidence>
<dbReference type="Pfam" id="PF02643">
    <property type="entry name" value="DUF192"/>
    <property type="match status" value="1"/>
</dbReference>
<organism evidence="2">
    <name type="scientific">uncultured Pleomorphomonas sp</name>
    <dbReference type="NCBI Taxonomy" id="442121"/>
    <lineage>
        <taxon>Bacteria</taxon>
        <taxon>Pseudomonadati</taxon>
        <taxon>Pseudomonadota</taxon>
        <taxon>Alphaproteobacteria</taxon>
        <taxon>Hyphomicrobiales</taxon>
        <taxon>Pleomorphomonadaceae</taxon>
        <taxon>Pleomorphomonas</taxon>
        <taxon>environmental samples</taxon>
    </lineage>
</organism>
<reference evidence="2" key="1">
    <citation type="submission" date="2016-08" db="EMBL/GenBank/DDBJ databases">
        <authorList>
            <person name="Seilhamer J.J."/>
        </authorList>
    </citation>
    <scope>NUCLEOTIDE SEQUENCE</scope>
    <source>
        <strain evidence="2">86</strain>
    </source>
</reference>
<dbReference type="InterPro" id="IPR003795">
    <property type="entry name" value="DUF192"/>
</dbReference>
<evidence type="ECO:0008006" key="3">
    <source>
        <dbReference type="Google" id="ProtNLM"/>
    </source>
</evidence>
<dbReference type="RefSeq" id="WP_100078983.1">
    <property type="nucleotide sequence ID" value="NZ_LT608334.1"/>
</dbReference>
<gene>
    <name evidence="2" type="ORF">KL86PLE_130252</name>
</gene>
<keyword evidence="1" id="KW-0472">Membrane</keyword>
<feature type="transmembrane region" description="Helical" evidence="1">
    <location>
        <begin position="9"/>
        <end position="29"/>
    </location>
</feature>
<proteinExistence type="predicted"/>
<dbReference type="EMBL" id="FMJD01000005">
    <property type="protein sequence ID" value="SCM74533.1"/>
    <property type="molecule type" value="Genomic_DNA"/>
</dbReference>
<dbReference type="PANTHER" id="PTHR37953:SF1">
    <property type="entry name" value="UPF0127 PROTEIN MJ1496"/>
    <property type="match status" value="1"/>
</dbReference>
<evidence type="ECO:0000313" key="2">
    <source>
        <dbReference type="EMBL" id="SCM74533.1"/>
    </source>
</evidence>
<name>A0A212LAE0_9HYPH</name>
<sequence>MSEVTSWRLVIRALAAGLVAAFAILYFFGNGSKAGEGDNPVGPRSSLSVETSTGVYPYQVEIADTDESRSRGLMFRREVAPGTGMLFDMGATRDVAFWMHNTFVPLDLVFISEKGRVVSIAHGAKPQSDARIPSQSPVRFVLELPTPEAKRIGLSVGDRVRHPAIDAVLGQ</sequence>
<protein>
    <recommendedName>
        <fullName evidence="3">DUF192 domain-containing protein</fullName>
    </recommendedName>
</protein>
<dbReference type="Gene3D" id="2.60.120.1140">
    <property type="entry name" value="Protein of unknown function DUF192"/>
    <property type="match status" value="1"/>
</dbReference>